<name>A0A917HQP2_9BACL</name>
<proteinExistence type="predicted"/>
<gene>
    <name evidence="7" type="ORF">GCM10010918_50790</name>
</gene>
<sequence length="384" mass="43155">MANKQVPMYREIEQYIMTQIRCNKWPPLSRIPSENELSEQFQVSRITVKNALSNLVDNGIVFRQQGKGTFVSADHHIALDNLYSKMGGESRKRTIGFLMPRLDNHFTANVLSGIEDELSKADYRMLFSKTNDSQQDEIVKIKDMMEAQVDGLIIYPVEGENYNSEILSLTLSKFPLVLVDRTLKGLDTSSVSSDNFEASVMAVNHLHEHGHTSIGIISSRADGTSSIEDRIAGYEQGLENHGILIDRSLQLSNLTFDMTEEEISGQVHKFLNDHPQLSAIIVSYFGPHVIRAAIEAGRRVPEDLSVILFDDIPYADFSLVPPTVVAQQEREIGREAARHIIEQIEQGQHIWRRIKLPATLIPRGSTGPARSLSELDYDQSLQAN</sequence>
<keyword evidence="1" id="KW-0678">Repressor</keyword>
<dbReference type="PRINTS" id="PR00035">
    <property type="entry name" value="HTHGNTR"/>
</dbReference>
<evidence type="ECO:0000256" key="2">
    <source>
        <dbReference type="ARBA" id="ARBA00023015"/>
    </source>
</evidence>
<dbReference type="Gene3D" id="1.10.10.10">
    <property type="entry name" value="Winged helix-like DNA-binding domain superfamily/Winged helix DNA-binding domain"/>
    <property type="match status" value="1"/>
</dbReference>
<dbReference type="EMBL" id="BMHY01000016">
    <property type="protein sequence ID" value="GGG86443.1"/>
    <property type="molecule type" value="Genomic_DNA"/>
</dbReference>
<feature type="domain" description="HTH gntR-type" evidence="6">
    <location>
        <begin position="6"/>
        <end position="74"/>
    </location>
</feature>
<dbReference type="GO" id="GO:0003700">
    <property type="term" value="F:DNA-binding transcription factor activity"/>
    <property type="evidence" value="ECO:0007669"/>
    <property type="project" value="InterPro"/>
</dbReference>
<dbReference type="Pfam" id="PF00392">
    <property type="entry name" value="GntR"/>
    <property type="match status" value="1"/>
</dbReference>
<dbReference type="AlphaFoldDB" id="A0A917HQP2"/>
<dbReference type="PANTHER" id="PTHR30146">
    <property type="entry name" value="LACI-RELATED TRANSCRIPTIONAL REPRESSOR"/>
    <property type="match status" value="1"/>
</dbReference>
<keyword evidence="3" id="KW-0238">DNA-binding</keyword>
<dbReference type="InterPro" id="IPR000524">
    <property type="entry name" value="Tscrpt_reg_HTH_GntR"/>
</dbReference>
<feature type="region of interest" description="Disordered" evidence="5">
    <location>
        <begin position="365"/>
        <end position="384"/>
    </location>
</feature>
<accession>A0A917HQP2</accession>
<dbReference type="Proteomes" id="UP000600247">
    <property type="component" value="Unassembled WGS sequence"/>
</dbReference>
<dbReference type="GO" id="GO:0000976">
    <property type="term" value="F:transcription cis-regulatory region binding"/>
    <property type="evidence" value="ECO:0007669"/>
    <property type="project" value="TreeGrafter"/>
</dbReference>
<dbReference type="Pfam" id="PF13377">
    <property type="entry name" value="Peripla_BP_3"/>
    <property type="match status" value="1"/>
</dbReference>
<keyword evidence="4" id="KW-0804">Transcription</keyword>
<comment type="caution">
    <text evidence="7">The sequence shown here is derived from an EMBL/GenBank/DDBJ whole genome shotgun (WGS) entry which is preliminary data.</text>
</comment>
<organism evidence="7 8">
    <name type="scientific">Paenibacillus radicis</name>
    <name type="common">ex Gao et al. 2016</name>
    <dbReference type="NCBI Taxonomy" id="1737354"/>
    <lineage>
        <taxon>Bacteria</taxon>
        <taxon>Bacillati</taxon>
        <taxon>Bacillota</taxon>
        <taxon>Bacilli</taxon>
        <taxon>Bacillales</taxon>
        <taxon>Paenibacillaceae</taxon>
        <taxon>Paenibacillus</taxon>
    </lineage>
</organism>
<dbReference type="CDD" id="cd07377">
    <property type="entry name" value="WHTH_GntR"/>
    <property type="match status" value="1"/>
</dbReference>
<dbReference type="InterPro" id="IPR036390">
    <property type="entry name" value="WH_DNA-bd_sf"/>
</dbReference>
<dbReference type="SUPFAM" id="SSF46785">
    <property type="entry name" value="Winged helix' DNA-binding domain"/>
    <property type="match status" value="1"/>
</dbReference>
<dbReference type="FunFam" id="1.10.10.10:FF:000079">
    <property type="entry name" value="GntR family transcriptional regulator"/>
    <property type="match status" value="1"/>
</dbReference>
<dbReference type="Gene3D" id="3.40.50.2300">
    <property type="match status" value="2"/>
</dbReference>
<dbReference type="PANTHER" id="PTHR30146:SF95">
    <property type="entry name" value="RIBOSE OPERON REPRESSOR"/>
    <property type="match status" value="1"/>
</dbReference>
<dbReference type="InterPro" id="IPR028082">
    <property type="entry name" value="Peripla_BP_I"/>
</dbReference>
<keyword evidence="8" id="KW-1185">Reference proteome</keyword>
<evidence type="ECO:0000256" key="4">
    <source>
        <dbReference type="ARBA" id="ARBA00023163"/>
    </source>
</evidence>
<dbReference type="CDD" id="cd06267">
    <property type="entry name" value="PBP1_LacI_sugar_binding-like"/>
    <property type="match status" value="1"/>
</dbReference>
<evidence type="ECO:0000256" key="1">
    <source>
        <dbReference type="ARBA" id="ARBA00022491"/>
    </source>
</evidence>
<keyword evidence="2" id="KW-0805">Transcription regulation</keyword>
<dbReference type="PROSITE" id="PS50949">
    <property type="entry name" value="HTH_GNTR"/>
    <property type="match status" value="1"/>
</dbReference>
<evidence type="ECO:0000313" key="7">
    <source>
        <dbReference type="EMBL" id="GGG86443.1"/>
    </source>
</evidence>
<protein>
    <submittedName>
        <fullName evidence="7">LacI family transcriptional regulator</fullName>
    </submittedName>
</protein>
<dbReference type="RefSeq" id="WP_188892492.1">
    <property type="nucleotide sequence ID" value="NZ_BMHY01000016.1"/>
</dbReference>
<evidence type="ECO:0000256" key="5">
    <source>
        <dbReference type="SAM" id="MobiDB-lite"/>
    </source>
</evidence>
<dbReference type="SMART" id="SM00345">
    <property type="entry name" value="HTH_GNTR"/>
    <property type="match status" value="1"/>
</dbReference>
<evidence type="ECO:0000259" key="6">
    <source>
        <dbReference type="PROSITE" id="PS50949"/>
    </source>
</evidence>
<dbReference type="InterPro" id="IPR036388">
    <property type="entry name" value="WH-like_DNA-bd_sf"/>
</dbReference>
<evidence type="ECO:0000256" key="3">
    <source>
        <dbReference type="ARBA" id="ARBA00023125"/>
    </source>
</evidence>
<reference evidence="7 8" key="1">
    <citation type="journal article" date="2014" name="Int. J. Syst. Evol. Microbiol.">
        <title>Complete genome sequence of Corynebacterium casei LMG S-19264T (=DSM 44701T), isolated from a smear-ripened cheese.</title>
        <authorList>
            <consortium name="US DOE Joint Genome Institute (JGI-PGF)"/>
            <person name="Walter F."/>
            <person name="Albersmeier A."/>
            <person name="Kalinowski J."/>
            <person name="Ruckert C."/>
        </authorList>
    </citation>
    <scope>NUCLEOTIDE SEQUENCE [LARGE SCALE GENOMIC DNA]</scope>
    <source>
        <strain evidence="7 8">CGMCC 1.15286</strain>
    </source>
</reference>
<dbReference type="SUPFAM" id="SSF53822">
    <property type="entry name" value="Periplasmic binding protein-like I"/>
    <property type="match status" value="1"/>
</dbReference>
<evidence type="ECO:0000313" key="8">
    <source>
        <dbReference type="Proteomes" id="UP000600247"/>
    </source>
</evidence>
<dbReference type="InterPro" id="IPR046335">
    <property type="entry name" value="LacI/GalR-like_sensor"/>
</dbReference>